<evidence type="ECO:0000313" key="2">
    <source>
        <dbReference type="EMBL" id="KAH7020945.1"/>
    </source>
</evidence>
<feature type="region of interest" description="Disordered" evidence="1">
    <location>
        <begin position="1"/>
        <end position="49"/>
    </location>
</feature>
<dbReference type="EMBL" id="JAGTJQ010000010">
    <property type="protein sequence ID" value="KAH7020945.1"/>
    <property type="molecule type" value="Genomic_DNA"/>
</dbReference>
<gene>
    <name evidence="2" type="ORF">B0I36DRAFT_27146</name>
</gene>
<keyword evidence="3" id="KW-1185">Reference proteome</keyword>
<dbReference type="GeneID" id="70180837"/>
<sequence>METTRSCPRLGSQPCPRGGPGVPAAPACTTRPAQATPGRAPQLTPTGPSSICPLLPSRQGPIQTLDSRAYHLFRRHDAKTRPFPTRRLVTSSTPGTAPGAVSQCTRPSPEPLYCLPVRHPVSRASVLQTIVTCHHTAPATGLPVVSLLLPVHIYLAVALLSSPILSTYPSRSLLLLPSAKLP</sequence>
<evidence type="ECO:0000313" key="3">
    <source>
        <dbReference type="Proteomes" id="UP000756346"/>
    </source>
</evidence>
<dbReference type="RefSeq" id="XP_046007146.1">
    <property type="nucleotide sequence ID" value="XM_046151291.1"/>
</dbReference>
<dbReference type="Proteomes" id="UP000756346">
    <property type="component" value="Unassembled WGS sequence"/>
</dbReference>
<evidence type="ECO:0000256" key="1">
    <source>
        <dbReference type="SAM" id="MobiDB-lite"/>
    </source>
</evidence>
<organism evidence="2 3">
    <name type="scientific">Microdochium trichocladiopsis</name>
    <dbReference type="NCBI Taxonomy" id="1682393"/>
    <lineage>
        <taxon>Eukaryota</taxon>
        <taxon>Fungi</taxon>
        <taxon>Dikarya</taxon>
        <taxon>Ascomycota</taxon>
        <taxon>Pezizomycotina</taxon>
        <taxon>Sordariomycetes</taxon>
        <taxon>Xylariomycetidae</taxon>
        <taxon>Xylariales</taxon>
        <taxon>Microdochiaceae</taxon>
        <taxon>Microdochium</taxon>
    </lineage>
</organism>
<comment type="caution">
    <text evidence="2">The sequence shown here is derived from an EMBL/GenBank/DDBJ whole genome shotgun (WGS) entry which is preliminary data.</text>
</comment>
<name>A0A9P8XVJ0_9PEZI</name>
<protein>
    <submittedName>
        <fullName evidence="2">Uncharacterized protein</fullName>
    </submittedName>
</protein>
<reference evidence="2" key="1">
    <citation type="journal article" date="2021" name="Nat. Commun.">
        <title>Genetic determinants of endophytism in the Arabidopsis root mycobiome.</title>
        <authorList>
            <person name="Mesny F."/>
            <person name="Miyauchi S."/>
            <person name="Thiergart T."/>
            <person name="Pickel B."/>
            <person name="Atanasova L."/>
            <person name="Karlsson M."/>
            <person name="Huettel B."/>
            <person name="Barry K.W."/>
            <person name="Haridas S."/>
            <person name="Chen C."/>
            <person name="Bauer D."/>
            <person name="Andreopoulos W."/>
            <person name="Pangilinan J."/>
            <person name="LaButti K."/>
            <person name="Riley R."/>
            <person name="Lipzen A."/>
            <person name="Clum A."/>
            <person name="Drula E."/>
            <person name="Henrissat B."/>
            <person name="Kohler A."/>
            <person name="Grigoriev I.V."/>
            <person name="Martin F.M."/>
            <person name="Hacquard S."/>
        </authorList>
    </citation>
    <scope>NUCLEOTIDE SEQUENCE</scope>
    <source>
        <strain evidence="2">MPI-CAGE-CH-0230</strain>
    </source>
</reference>
<dbReference type="AlphaFoldDB" id="A0A9P8XVJ0"/>
<proteinExistence type="predicted"/>
<accession>A0A9P8XVJ0</accession>